<evidence type="ECO:0000313" key="4">
    <source>
        <dbReference type="Proteomes" id="UP000254866"/>
    </source>
</evidence>
<gene>
    <name evidence="3" type="ORF">BP5553_06130</name>
</gene>
<accession>A0A370TMP4</accession>
<dbReference type="AlphaFoldDB" id="A0A370TMP4"/>
<dbReference type="GeneID" id="43598979"/>
<dbReference type="InterPro" id="IPR000219">
    <property type="entry name" value="DH_dom"/>
</dbReference>
<sequence length="967" mass="106491">MDPSHAPHQGTNPSDASTPRCSRKGSTHISIKSSWGTPIPPPSDLRSLTTDANQEMFDDVDLEANNAATLNSSAGEGWNTLDNIVALGLSITAESVQIDEATKPKRFSLDGAGDFTDTSLPLDSELPFNKWIKALQKRAGQRRKTVRCGADYSAANREPLDFPAPHRKSGHKKSSSGSSFGFVTAVKSASVSLASFSIAPRSRTGVSFSRHGRKDRSSKTPNDGRFSEDSTYSARDMVLESDIDQAVMNRSIQRRRVLEEIIGTEESYVADIKFLMNVYVTLLASIPTLSPSLRASINQNLNELVELHEELLGELHRVVPYSEYTQVDYRESVLSQPPNGQIRWGSLDAVPENAREPPWLQKLPGMTAEPKVAADVANVFCRKLSRFFIYEEYGAKYELMIKDVASTYRTIPQWESYQKGLEALASSLASISSQQNSSKKALAIGDLLVKPIQRVCKYPLLIAELLEQTPVFDCPDSHLAIGNILVRLREATTEINRATNDPRMKDIMEKSWLLQDRVIFPDRSNARSKSAVRSLRRIHLCGVLHVSWQTKDGADGQYLISLLYRDFLLLASVAKADQLYTVQACIALSELKVEEIDNGRGLQCHTVPYSWKLVFEYDHQLFEIILSTCSPKEELEWRSRLTNHSHKEPFDAGEQAVLTSFSLPIKSMGTVFGKPGTVARRLSTHRATVGPMSGLCQVIIKNTTVSKEPSSSTNINRSLSVLTTNRIPVIAPSRAERIRLESLLADVWTREVLPYPGMSGRGRGEHLVRASASSMIRKLSVASIASNFSKRSNSVSSLQKVAADGAVTDKEIVGPASTVPEGQSSSGMNGMPEADDAAMSRLSVIQDQRNNIRRPSVDNILACASIPPESPPSTGKRMGTPTIKKSWGHEEQRITTPPLRTSSANSLSQKRTAARSSGGDAPVEEKENIPQVQIRPISQTLQPSAKRDKSSTKSSSMLSEGIRNFFR</sequence>
<dbReference type="Proteomes" id="UP000254866">
    <property type="component" value="Unassembled WGS sequence"/>
</dbReference>
<feature type="region of interest" description="Disordered" evidence="1">
    <location>
        <begin position="863"/>
        <end position="967"/>
    </location>
</feature>
<feature type="compositionally biased region" description="Polar residues" evidence="1">
    <location>
        <begin position="27"/>
        <end position="36"/>
    </location>
</feature>
<dbReference type="InterPro" id="IPR035899">
    <property type="entry name" value="DBL_dom_sf"/>
</dbReference>
<dbReference type="Pfam" id="PF00621">
    <property type="entry name" value="RhoGEF"/>
    <property type="match status" value="1"/>
</dbReference>
<dbReference type="PANTHER" id="PTHR45818">
    <property type="entry name" value="PROTEIN VAV"/>
    <property type="match status" value="1"/>
</dbReference>
<feature type="region of interest" description="Disordered" evidence="1">
    <location>
        <begin position="812"/>
        <end position="834"/>
    </location>
</feature>
<name>A0A370TMP4_9HELO</name>
<feature type="domain" description="DH" evidence="2">
    <location>
        <begin position="253"/>
        <end position="498"/>
    </location>
</feature>
<proteinExistence type="predicted"/>
<feature type="region of interest" description="Disordered" evidence="1">
    <location>
        <begin position="156"/>
        <end position="178"/>
    </location>
</feature>
<protein>
    <recommendedName>
        <fullName evidence="2">DH domain-containing protein</fullName>
    </recommendedName>
</protein>
<dbReference type="PANTHER" id="PTHR45818:SF3">
    <property type="entry name" value="PROTEIN VAV"/>
    <property type="match status" value="1"/>
</dbReference>
<feature type="region of interest" description="Disordered" evidence="1">
    <location>
        <begin position="1"/>
        <end position="48"/>
    </location>
</feature>
<dbReference type="EMBL" id="NPIC01000004">
    <property type="protein sequence ID" value="RDL36778.1"/>
    <property type="molecule type" value="Genomic_DNA"/>
</dbReference>
<feature type="compositionally biased region" description="Polar residues" evidence="1">
    <location>
        <begin position="9"/>
        <end position="20"/>
    </location>
</feature>
<dbReference type="SUPFAM" id="SSF48065">
    <property type="entry name" value="DBL homology domain (DH-domain)"/>
    <property type="match status" value="1"/>
</dbReference>
<reference evidence="3 4" key="1">
    <citation type="journal article" date="2018" name="IMA Fungus">
        <title>IMA Genome-F 9: Draft genome sequence of Annulohypoxylon stygium, Aspergillus mulundensis, Berkeleyomyces basicola (syn. Thielaviopsis basicola), Ceratocystis smalleyi, two Cercospora beticola strains, Coleophoma cylindrospora, Fusarium fracticaudum, Phialophora cf. hyalina, and Morchella septimelata.</title>
        <authorList>
            <person name="Wingfield B.D."/>
            <person name="Bills G.F."/>
            <person name="Dong Y."/>
            <person name="Huang W."/>
            <person name="Nel W.J."/>
            <person name="Swalarsk-Parry B.S."/>
            <person name="Vaghefi N."/>
            <person name="Wilken P.M."/>
            <person name="An Z."/>
            <person name="de Beer Z.W."/>
            <person name="De Vos L."/>
            <person name="Chen L."/>
            <person name="Duong T.A."/>
            <person name="Gao Y."/>
            <person name="Hammerbacher A."/>
            <person name="Kikkert J.R."/>
            <person name="Li Y."/>
            <person name="Li H."/>
            <person name="Li K."/>
            <person name="Li Q."/>
            <person name="Liu X."/>
            <person name="Ma X."/>
            <person name="Naidoo K."/>
            <person name="Pethybridge S.J."/>
            <person name="Sun J."/>
            <person name="Steenkamp E.T."/>
            <person name="van der Nest M.A."/>
            <person name="van Wyk S."/>
            <person name="Wingfield M.J."/>
            <person name="Xiong C."/>
            <person name="Yue Q."/>
            <person name="Zhang X."/>
        </authorList>
    </citation>
    <scope>NUCLEOTIDE SEQUENCE [LARGE SCALE GENOMIC DNA]</scope>
    <source>
        <strain evidence="3 4">BP 5553</strain>
    </source>
</reference>
<dbReference type="SMART" id="SM00325">
    <property type="entry name" value="RhoGEF"/>
    <property type="match status" value="1"/>
</dbReference>
<organism evidence="3 4">
    <name type="scientific">Venustampulla echinocandica</name>
    <dbReference type="NCBI Taxonomy" id="2656787"/>
    <lineage>
        <taxon>Eukaryota</taxon>
        <taxon>Fungi</taxon>
        <taxon>Dikarya</taxon>
        <taxon>Ascomycota</taxon>
        <taxon>Pezizomycotina</taxon>
        <taxon>Leotiomycetes</taxon>
        <taxon>Helotiales</taxon>
        <taxon>Pleuroascaceae</taxon>
        <taxon>Venustampulla</taxon>
    </lineage>
</organism>
<dbReference type="STRING" id="2656787.A0A370TMP4"/>
<feature type="region of interest" description="Disordered" evidence="1">
    <location>
        <begin position="205"/>
        <end position="231"/>
    </location>
</feature>
<dbReference type="PROSITE" id="PS50010">
    <property type="entry name" value="DH_2"/>
    <property type="match status" value="1"/>
</dbReference>
<comment type="caution">
    <text evidence="3">The sequence shown here is derived from an EMBL/GenBank/DDBJ whole genome shotgun (WGS) entry which is preliminary data.</text>
</comment>
<dbReference type="RefSeq" id="XP_031869434.1">
    <property type="nucleotide sequence ID" value="XM_032014753.1"/>
</dbReference>
<dbReference type="Gene3D" id="1.20.900.10">
    <property type="entry name" value="Dbl homology (DH) domain"/>
    <property type="match status" value="1"/>
</dbReference>
<dbReference type="GO" id="GO:0005737">
    <property type="term" value="C:cytoplasm"/>
    <property type="evidence" value="ECO:0007669"/>
    <property type="project" value="TreeGrafter"/>
</dbReference>
<dbReference type="OrthoDB" id="8059989at2759"/>
<keyword evidence="4" id="KW-1185">Reference proteome</keyword>
<evidence type="ECO:0000259" key="2">
    <source>
        <dbReference type="PROSITE" id="PS50010"/>
    </source>
</evidence>
<evidence type="ECO:0000256" key="1">
    <source>
        <dbReference type="SAM" id="MobiDB-lite"/>
    </source>
</evidence>
<feature type="compositionally biased region" description="Basic residues" evidence="1">
    <location>
        <begin position="165"/>
        <end position="174"/>
    </location>
</feature>
<dbReference type="GO" id="GO:0005085">
    <property type="term" value="F:guanyl-nucleotide exchange factor activity"/>
    <property type="evidence" value="ECO:0007669"/>
    <property type="project" value="InterPro"/>
</dbReference>
<feature type="compositionally biased region" description="Polar residues" evidence="1">
    <location>
        <begin position="894"/>
        <end position="915"/>
    </location>
</feature>
<evidence type="ECO:0000313" key="3">
    <source>
        <dbReference type="EMBL" id="RDL36778.1"/>
    </source>
</evidence>